<dbReference type="InterPro" id="IPR003646">
    <property type="entry name" value="SH3-like_bac-type"/>
</dbReference>
<evidence type="ECO:0000313" key="3">
    <source>
        <dbReference type="Proteomes" id="UP000663722"/>
    </source>
</evidence>
<dbReference type="EMBL" id="CP061800">
    <property type="protein sequence ID" value="QTA85172.1"/>
    <property type="molecule type" value="Genomic_DNA"/>
</dbReference>
<evidence type="ECO:0000313" key="2">
    <source>
        <dbReference type="EMBL" id="QTA85172.1"/>
    </source>
</evidence>
<name>A0A975BGU4_9BACT</name>
<organism evidence="2 3">
    <name type="scientific">Desulfonema magnum</name>
    <dbReference type="NCBI Taxonomy" id="45655"/>
    <lineage>
        <taxon>Bacteria</taxon>
        <taxon>Pseudomonadati</taxon>
        <taxon>Thermodesulfobacteriota</taxon>
        <taxon>Desulfobacteria</taxon>
        <taxon>Desulfobacterales</taxon>
        <taxon>Desulfococcaceae</taxon>
        <taxon>Desulfonema</taxon>
    </lineage>
</organism>
<gene>
    <name evidence="2" type="ORF">dnm_011770</name>
</gene>
<keyword evidence="3" id="KW-1185">Reference proteome</keyword>
<dbReference type="AlphaFoldDB" id="A0A975BGU4"/>
<dbReference type="Gene3D" id="2.30.30.40">
    <property type="entry name" value="SH3 Domains"/>
    <property type="match status" value="1"/>
</dbReference>
<dbReference type="Pfam" id="PF08239">
    <property type="entry name" value="SH3_3"/>
    <property type="match status" value="1"/>
</dbReference>
<dbReference type="Proteomes" id="UP000663722">
    <property type="component" value="Chromosome"/>
</dbReference>
<accession>A0A975BGU4</accession>
<sequence length="251" mass="28562">MFIFPLFPFNADAGKRNTEYFSSPRSYQVIRGVNYRTSPDKNSPKYGTLKKGQTVMVSGIVKGWYQIVLQDGGNAYAWNTYLEPVSGGFSTPVRQSYSSKSASKFGSVCPNPSYPCSTSDYTFRPYELSFILPNELKWRNIYKSVSFYAILLKSIKTVPAEEHDDECSGYFSETDRLRVQAMFPSHKVFASRFGCHDFVYYTNTNEKYNFLAVYGGKTKPEAQNVLAKVRRTGRFSGSNIRKMQVVLDYGD</sequence>
<proteinExistence type="predicted"/>
<reference evidence="2" key="1">
    <citation type="journal article" date="2021" name="Microb. Physiol.">
        <title>Proteogenomic Insights into the Physiology of Marine, Sulfate-Reducing, Filamentous Desulfonema limicola and Desulfonema magnum.</title>
        <authorList>
            <person name="Schnaars V."/>
            <person name="Wohlbrand L."/>
            <person name="Scheve S."/>
            <person name="Hinrichs C."/>
            <person name="Reinhardt R."/>
            <person name="Rabus R."/>
        </authorList>
    </citation>
    <scope>NUCLEOTIDE SEQUENCE</scope>
    <source>
        <strain evidence="2">4be13</strain>
    </source>
</reference>
<evidence type="ECO:0000259" key="1">
    <source>
        <dbReference type="PROSITE" id="PS51781"/>
    </source>
</evidence>
<feature type="domain" description="SH3b" evidence="1">
    <location>
        <begin position="17"/>
        <end position="86"/>
    </location>
</feature>
<dbReference type="KEGG" id="dmm:dnm_011770"/>
<protein>
    <submittedName>
        <fullName evidence="2">SH3 domain-containing protein</fullName>
    </submittedName>
</protein>
<dbReference type="PROSITE" id="PS51781">
    <property type="entry name" value="SH3B"/>
    <property type="match status" value="1"/>
</dbReference>